<evidence type="ECO:0000256" key="3">
    <source>
        <dbReference type="ARBA" id="ARBA00022670"/>
    </source>
</evidence>
<dbReference type="EMBL" id="CP012332">
    <property type="protein sequence ID" value="AKU92907.1"/>
    <property type="molecule type" value="Genomic_DNA"/>
</dbReference>
<evidence type="ECO:0000256" key="4">
    <source>
        <dbReference type="ARBA" id="ARBA00022729"/>
    </source>
</evidence>
<dbReference type="PATRIC" id="fig|1391653.3.peg.3440"/>
<evidence type="ECO:0000256" key="7">
    <source>
        <dbReference type="SAM" id="MobiDB-lite"/>
    </source>
</evidence>
<dbReference type="InterPro" id="IPR009003">
    <property type="entry name" value="Peptidase_S1_PA"/>
</dbReference>
<dbReference type="InterPro" id="IPR043504">
    <property type="entry name" value="Peptidase_S1_PA_chymotrypsin"/>
</dbReference>
<dbReference type="PANTHER" id="PTHR38469:SF1">
    <property type="entry name" value="PERIPLASMIC PEPTIDASE SUBFAMILY S1B"/>
    <property type="match status" value="1"/>
</dbReference>
<evidence type="ECO:0000256" key="2">
    <source>
        <dbReference type="ARBA" id="ARBA00022438"/>
    </source>
</evidence>
<name>A0A0K1PHC1_9BACT</name>
<evidence type="ECO:0000256" key="5">
    <source>
        <dbReference type="ARBA" id="ARBA00022801"/>
    </source>
</evidence>
<evidence type="ECO:0000313" key="8">
    <source>
        <dbReference type="EMBL" id="AKU92907.1"/>
    </source>
</evidence>
<evidence type="ECO:0000313" key="9">
    <source>
        <dbReference type="Proteomes" id="UP000055590"/>
    </source>
</evidence>
<evidence type="ECO:0000256" key="6">
    <source>
        <dbReference type="RuleBase" id="RU366067"/>
    </source>
</evidence>
<feature type="signal peptide" evidence="6">
    <location>
        <begin position="1"/>
        <end position="42"/>
    </location>
</feature>
<dbReference type="EC" id="3.4.14.-" evidence="6"/>
<evidence type="ECO:0000256" key="1">
    <source>
        <dbReference type="ARBA" id="ARBA00010491"/>
    </source>
</evidence>
<reference evidence="8 9" key="1">
    <citation type="submission" date="2015-08" db="EMBL/GenBank/DDBJ databases">
        <authorList>
            <person name="Babu N.S."/>
            <person name="Beckwith C.J."/>
            <person name="Beseler K.G."/>
            <person name="Brison A."/>
            <person name="Carone J.V."/>
            <person name="Caskin T.P."/>
            <person name="Diamond M."/>
            <person name="Durham M.E."/>
            <person name="Foxe J.M."/>
            <person name="Go M."/>
            <person name="Henderson B.A."/>
            <person name="Jones I.B."/>
            <person name="McGettigan J.A."/>
            <person name="Micheletti S.J."/>
            <person name="Nasrallah M.E."/>
            <person name="Ortiz D."/>
            <person name="Piller C.R."/>
            <person name="Privatt S.R."/>
            <person name="Schneider S.L."/>
            <person name="Sharp S."/>
            <person name="Smith T.C."/>
            <person name="Stanton J.D."/>
            <person name="Ullery H.E."/>
            <person name="Wilson R.J."/>
            <person name="Serrano M.G."/>
            <person name="Buck G."/>
            <person name="Lee V."/>
            <person name="Wang Y."/>
            <person name="Carvalho R."/>
            <person name="Voegtly L."/>
            <person name="Shi R."/>
            <person name="Duckworth R."/>
            <person name="Johnson A."/>
            <person name="Loviza R."/>
            <person name="Walstead R."/>
            <person name="Shah Z."/>
            <person name="Kiflezghi M."/>
            <person name="Wade K."/>
            <person name="Ball S.L."/>
            <person name="Bradley K.W."/>
            <person name="Asai D.J."/>
            <person name="Bowman C.A."/>
            <person name="Russell D.A."/>
            <person name="Pope W.H."/>
            <person name="Jacobs-Sera D."/>
            <person name="Hendrix R.W."/>
            <person name="Hatfull G.F."/>
        </authorList>
    </citation>
    <scope>NUCLEOTIDE SEQUENCE [LARGE SCALE GENOMIC DNA]</scope>
    <source>
        <strain evidence="8 9">DSM 27710</strain>
    </source>
</reference>
<dbReference type="InterPro" id="IPR019500">
    <property type="entry name" value="Pep_S46"/>
</dbReference>
<dbReference type="KEGG" id="vin:AKJ08_3294"/>
<feature type="region of interest" description="Disordered" evidence="7">
    <location>
        <begin position="1"/>
        <end position="20"/>
    </location>
</feature>
<organism evidence="8 9">
    <name type="scientific">Vulgatibacter incomptus</name>
    <dbReference type="NCBI Taxonomy" id="1391653"/>
    <lineage>
        <taxon>Bacteria</taxon>
        <taxon>Pseudomonadati</taxon>
        <taxon>Myxococcota</taxon>
        <taxon>Myxococcia</taxon>
        <taxon>Myxococcales</taxon>
        <taxon>Cystobacterineae</taxon>
        <taxon>Vulgatibacteraceae</taxon>
        <taxon>Vulgatibacter</taxon>
    </lineage>
</organism>
<proteinExistence type="inferred from homology"/>
<keyword evidence="6" id="KW-0720">Serine protease</keyword>
<dbReference type="GO" id="GO:0070009">
    <property type="term" value="F:serine-type aminopeptidase activity"/>
    <property type="evidence" value="ECO:0007669"/>
    <property type="project" value="UniProtKB-UniRule"/>
</dbReference>
<dbReference type="Proteomes" id="UP000055590">
    <property type="component" value="Chromosome"/>
</dbReference>
<keyword evidence="3 6" id="KW-0645">Protease</keyword>
<dbReference type="SUPFAM" id="SSF50494">
    <property type="entry name" value="Trypsin-like serine proteases"/>
    <property type="match status" value="1"/>
</dbReference>
<comment type="function">
    <text evidence="6">Catalyzes the removal of dipeptides from the N-terminus of oligopeptides.</text>
</comment>
<comment type="similarity">
    <text evidence="1 6">Belongs to the peptidase S46 family.</text>
</comment>
<keyword evidence="9" id="KW-1185">Reference proteome</keyword>
<protein>
    <recommendedName>
        <fullName evidence="6">Dipeptidyl-peptidase</fullName>
        <ecNumber evidence="6">3.4.14.-</ecNumber>
    </recommendedName>
</protein>
<keyword evidence="5 6" id="KW-0378">Hydrolase</keyword>
<sequence length="717" mass="78297">MEAAGDVENERKRSMPNSKHRLRKAALAGAAGVLVASAPAFADEGMWTYDNFPAAKVKEKYGFEPGQDWLDHVRLSSARLAGGCSASFVSANGLVLTNHHCVHSCVQQLSSAKHDYVQQGFLARTKAEERVCPAMELNQLVSITDVTAEIADATNGLEGKAYSEALNGAMSGLEKSCASGSDVRCDVVTLYSGGRYHLYKYRRFQDVRLVWAPELSTAFFGGDPDNFMFPRFNLDAAFVRAYENGKPAQLDHFLRWSEEGAKAGDLSFTSGHPGRTDRQLTIAELEVQRDVLLPRRLIYLSELRGMLTEFRNRGPEQKRTANGLLFYVENSTKALGGMRNALVEKDFFASKVADEQKLRAWVAEDPTRAATYGAAWDRMAGAQREFRASMNEYYFVEGGNRSPWGFQGDFFGFARTLVRAAEEKPKASNKRLREYNDANLPAIEARLFSGAPFYPELDEALLTFSLTKLREALGTDHPFVKNLLGKESPETVARKAVRGSKLGTVGARRALYEGGAKAIAASNDPMIVLARRIDADARAIRTRYEEKVDGPQRVNGGLIAKAKFEAYGTSVYPDATFTLRLSYGAVEGWEQDGKAVAPITELGGAFERATGEDPYALPPSWLKAKGKLALATPMNFVSTNDIVGGNSGSPVVNRNGEVIGLIFDGNLPSLGGDYGFDPAVNRAVAVHSQAIIESLRTIYGASSLVDELLPVNTANGR</sequence>
<dbReference type="GO" id="GO:0043171">
    <property type="term" value="P:peptide catabolic process"/>
    <property type="evidence" value="ECO:0007669"/>
    <property type="project" value="UniProtKB-UniRule"/>
</dbReference>
<dbReference type="PANTHER" id="PTHR38469">
    <property type="entry name" value="PERIPLASMIC PEPTIDASE SUBFAMILY S1B"/>
    <property type="match status" value="1"/>
</dbReference>
<gene>
    <name evidence="8" type="ORF">AKJ08_3294</name>
</gene>
<keyword evidence="2 6" id="KW-0031">Aminopeptidase</keyword>
<accession>A0A0K1PHC1</accession>
<keyword evidence="4 6" id="KW-0732">Signal</keyword>
<dbReference type="AlphaFoldDB" id="A0A0K1PHC1"/>
<dbReference type="GO" id="GO:0008239">
    <property type="term" value="F:dipeptidyl-peptidase activity"/>
    <property type="evidence" value="ECO:0007669"/>
    <property type="project" value="UniProtKB-UniRule"/>
</dbReference>
<dbReference type="Gene3D" id="2.40.10.10">
    <property type="entry name" value="Trypsin-like serine proteases"/>
    <property type="match status" value="1"/>
</dbReference>
<dbReference type="GO" id="GO:0006508">
    <property type="term" value="P:proteolysis"/>
    <property type="evidence" value="ECO:0007669"/>
    <property type="project" value="UniProtKB-KW"/>
</dbReference>
<dbReference type="Pfam" id="PF10459">
    <property type="entry name" value="Peptidase_S46"/>
    <property type="match status" value="1"/>
</dbReference>
<dbReference type="STRING" id="1391653.AKJ08_3294"/>
<feature type="chain" id="PRO_5023157112" description="Dipeptidyl-peptidase" evidence="6">
    <location>
        <begin position="43"/>
        <end position="717"/>
    </location>
</feature>